<dbReference type="GO" id="GO:0005737">
    <property type="term" value="C:cytoplasm"/>
    <property type="evidence" value="ECO:0007669"/>
    <property type="project" value="UniProtKB-SubCell"/>
</dbReference>
<evidence type="ECO:0000313" key="6">
    <source>
        <dbReference type="EMBL" id="MDH6058891.1"/>
    </source>
</evidence>
<comment type="function">
    <text evidence="3">Required for a late step of 50S ribosomal subunit assembly. Has GTPase activity.</text>
</comment>
<accession>A0AA43GN54</accession>
<dbReference type="PANTHER" id="PTHR45782:SF5">
    <property type="entry name" value="DAR GTPASE 3, CHLOROPLASTIC"/>
    <property type="match status" value="1"/>
</dbReference>
<name>A0AA43GN54_9CYAN</name>
<evidence type="ECO:0000256" key="3">
    <source>
        <dbReference type="PIRNR" id="PIRNR006230"/>
    </source>
</evidence>
<keyword evidence="7" id="KW-1185">Reference proteome</keyword>
<organism evidence="6 7">
    <name type="scientific">Chrysosporum bergii ANA360D</name>
    <dbReference type="NCBI Taxonomy" id="617107"/>
    <lineage>
        <taxon>Bacteria</taxon>
        <taxon>Bacillati</taxon>
        <taxon>Cyanobacteriota</taxon>
        <taxon>Cyanophyceae</taxon>
        <taxon>Nostocales</taxon>
        <taxon>Nodulariaceae</taxon>
        <taxon>Chrysosporum</taxon>
    </lineage>
</organism>
<dbReference type="CDD" id="cd01856">
    <property type="entry name" value="YlqF"/>
    <property type="match status" value="1"/>
</dbReference>
<dbReference type="PRINTS" id="PR00326">
    <property type="entry name" value="GTP1OBG"/>
</dbReference>
<comment type="caution">
    <text evidence="6">The sequence shown here is derived from an EMBL/GenBank/DDBJ whole genome shotgun (WGS) entry which is preliminary data.</text>
</comment>
<dbReference type="RefSeq" id="WP_280652914.1">
    <property type="nucleotide sequence ID" value="NZ_JANQDH010000002.1"/>
</dbReference>
<dbReference type="GO" id="GO:0006412">
    <property type="term" value="P:translation"/>
    <property type="evidence" value="ECO:0007669"/>
    <property type="project" value="TreeGrafter"/>
</dbReference>
<keyword evidence="3" id="KW-0963">Cytoplasm</keyword>
<keyword evidence="2 3" id="KW-0342">GTP-binding</keyword>
<dbReference type="Pfam" id="PF01926">
    <property type="entry name" value="MMR_HSR1"/>
    <property type="match status" value="1"/>
</dbReference>
<dbReference type="InterPro" id="IPR006073">
    <property type="entry name" value="GTP-bd"/>
</dbReference>
<dbReference type="InterPro" id="IPR027417">
    <property type="entry name" value="P-loop_NTPase"/>
</dbReference>
<dbReference type="AlphaFoldDB" id="A0AA43GN54"/>
<evidence type="ECO:0000256" key="1">
    <source>
        <dbReference type="ARBA" id="ARBA00022741"/>
    </source>
</evidence>
<dbReference type="PIRSF" id="PIRSF006230">
    <property type="entry name" value="MG442"/>
    <property type="match status" value="1"/>
</dbReference>
<dbReference type="Gene3D" id="1.10.1580.10">
    <property type="match status" value="1"/>
</dbReference>
<dbReference type="InterPro" id="IPR016478">
    <property type="entry name" value="GTPase_MTG1"/>
</dbReference>
<gene>
    <name evidence="6" type="primary">ylqF</name>
    <name evidence="6" type="ORF">NWP17_00230</name>
</gene>
<dbReference type="PANTHER" id="PTHR45782">
    <property type="entry name" value="MITOCHONDRIAL RIBOSOME-ASSOCIATED GTPASE 1"/>
    <property type="match status" value="1"/>
</dbReference>
<dbReference type="GO" id="GO:0003924">
    <property type="term" value="F:GTPase activity"/>
    <property type="evidence" value="ECO:0007669"/>
    <property type="project" value="TreeGrafter"/>
</dbReference>
<sequence length="294" mass="32850">MSLNQNYKLNLIQWYPGHIAKAEKNLKEQLTRVDVVLEVRDARIPLATHHPQIDEWVGNKARLLVLNRLDMIPLPVRSLWGDWFKHQSQVAYFSNAQQGQGVVAIAKAAQAAGVKLNQRRRDRGMLPRPVRAVVIGFPNVGKSALINRLLGKRVVESAARPGVTRSLRWVRISEHLELLDAPGVIPLKMGNQEAAVKLAICDDIGQASYDNQLVASAFIDLLNQLQETAGELLPPSPLYTRYQLDPVPYTGESYLHALAEHRYQGDVERTARHLLTDFRKGLLGAIPLELPPGL</sequence>
<evidence type="ECO:0000259" key="5">
    <source>
        <dbReference type="Pfam" id="PF01926"/>
    </source>
</evidence>
<dbReference type="InterPro" id="IPR019991">
    <property type="entry name" value="GTP-bd_ribosome_bgen"/>
</dbReference>
<feature type="domain" description="G" evidence="5">
    <location>
        <begin position="132"/>
        <end position="193"/>
    </location>
</feature>
<dbReference type="NCBIfam" id="TIGR03596">
    <property type="entry name" value="GTPase_YlqF"/>
    <property type="match status" value="1"/>
</dbReference>
<dbReference type="FunFam" id="3.40.50.300:FF:001189">
    <property type="entry name" value="DAR GTPase 3 chloroplastic"/>
    <property type="match status" value="1"/>
</dbReference>
<dbReference type="Gene3D" id="3.40.50.300">
    <property type="entry name" value="P-loop containing nucleotide triphosphate hydrolases"/>
    <property type="match status" value="1"/>
</dbReference>
<protein>
    <recommendedName>
        <fullName evidence="3">Ribosome biogenesis GTPase A</fullName>
    </recommendedName>
</protein>
<feature type="binding site" evidence="4">
    <location>
        <position position="183"/>
    </location>
    <ligand>
        <name>GTP</name>
        <dbReference type="ChEBI" id="CHEBI:37565"/>
    </ligand>
</feature>
<dbReference type="Proteomes" id="UP001159387">
    <property type="component" value="Unassembled WGS sequence"/>
</dbReference>
<proteinExistence type="inferred from homology"/>
<dbReference type="EMBL" id="JANQDH010000002">
    <property type="protein sequence ID" value="MDH6058891.1"/>
    <property type="molecule type" value="Genomic_DNA"/>
</dbReference>
<comment type="similarity">
    <text evidence="3">Belongs to the TRAFAC class YlqF/YawG GTPase family. MTG1 subfamily.</text>
</comment>
<evidence type="ECO:0000256" key="4">
    <source>
        <dbReference type="PIRSR" id="PIRSR006230-1"/>
    </source>
</evidence>
<evidence type="ECO:0000313" key="7">
    <source>
        <dbReference type="Proteomes" id="UP001159387"/>
    </source>
</evidence>
<evidence type="ECO:0000256" key="2">
    <source>
        <dbReference type="ARBA" id="ARBA00023134"/>
    </source>
</evidence>
<dbReference type="SUPFAM" id="SSF52540">
    <property type="entry name" value="P-loop containing nucleoside triphosphate hydrolases"/>
    <property type="match status" value="1"/>
</dbReference>
<reference evidence="6 7" key="1">
    <citation type="journal article" date="2023" name="J. Phycol.">
        <title>Chrysosporum ovalisporum is synonymous with the true-branching cyanobacterium Umezakia natans (Nostocales/Aphanizomenonaceae).</title>
        <authorList>
            <person name="McGregor G.B."/>
            <person name="Sendall B.C."/>
            <person name="Niiyama Y."/>
            <person name="Tuji A."/>
            <person name="Willis A."/>
        </authorList>
    </citation>
    <scope>NUCLEOTIDE SEQUENCE [LARGE SCALE GENOMIC DNA]</scope>
    <source>
        <strain evidence="6 7">ANA360D</strain>
    </source>
</reference>
<keyword evidence="1 3" id="KW-0547">Nucleotide-binding</keyword>
<dbReference type="GO" id="GO:0005525">
    <property type="term" value="F:GTP binding"/>
    <property type="evidence" value="ECO:0007669"/>
    <property type="project" value="UniProtKB-KW"/>
</dbReference>
<dbReference type="InterPro" id="IPR023179">
    <property type="entry name" value="GTP-bd_ortho_bundle_sf"/>
</dbReference>
<feature type="binding site" evidence="4">
    <location>
        <begin position="67"/>
        <end position="70"/>
    </location>
    <ligand>
        <name>GTP</name>
        <dbReference type="ChEBI" id="CHEBI:37565"/>
    </ligand>
</feature>
<comment type="subcellular location">
    <subcellularLocation>
        <location evidence="3">Cytoplasm</location>
    </subcellularLocation>
</comment>